<dbReference type="InterPro" id="IPR005152">
    <property type="entry name" value="Lipase_secreted"/>
</dbReference>
<feature type="transmembrane region" description="Helical" evidence="1">
    <location>
        <begin position="7"/>
        <end position="31"/>
    </location>
</feature>
<dbReference type="PANTHER" id="PTHR34853:SF1">
    <property type="entry name" value="LIPASE 5"/>
    <property type="match status" value="1"/>
</dbReference>
<keyword evidence="1" id="KW-0472">Membrane</keyword>
<protein>
    <submittedName>
        <fullName evidence="2">Lipase</fullName>
    </submittedName>
</protein>
<organism evidence="2 3">
    <name type="scientific">Williamsia phyllosphaerae</name>
    <dbReference type="NCBI Taxonomy" id="885042"/>
    <lineage>
        <taxon>Bacteria</taxon>
        <taxon>Bacillati</taxon>
        <taxon>Actinomycetota</taxon>
        <taxon>Actinomycetes</taxon>
        <taxon>Mycobacteriales</taxon>
        <taxon>Nocardiaceae</taxon>
        <taxon>Williamsia</taxon>
    </lineage>
</organism>
<dbReference type="Proteomes" id="UP000632454">
    <property type="component" value="Unassembled WGS sequence"/>
</dbReference>
<proteinExistence type="predicted"/>
<evidence type="ECO:0000256" key="1">
    <source>
        <dbReference type="SAM" id="Phobius"/>
    </source>
</evidence>
<sequence>MTGRLKAALAVIAVLIVAILAIGSFVLWPVISPSTPDLAVPGGSAPGAVVEATAKTDLPILMQISRAKGTVVEYMSTDPTGRPVQVSGVGFEPGGDAPEGGWPVVALAHGTVGIDDACAPSRSAELGGLIGIAQALVGAGYAVAVPDYQGLGSPGEHPYLDSPTAGRNVIDSIRAVRTVFGNVSNRWAGYGGSQGGGAIWAANEESARYAPELSPVGTVDAAPAADVVGLVAKARAGTLTSDQRAAMQLIIEAAARIDPAFVRDDYRTATAAAEWDVLSACSGPLVSRRDAAIAALGPGDVGPRSDAAAARLTELLRSYALPRMKASAPMLVLYGDADTFIDPEWTRDAVRRSCALGSVVESSDQPGKGHGDVDISSALGWLKDRFDGKPAPSNC</sequence>
<keyword evidence="1" id="KW-1133">Transmembrane helix</keyword>
<gene>
    <name evidence="2" type="ORF">GCM10007298_25640</name>
</gene>
<accession>A0ABQ1UYM3</accession>
<keyword evidence="1" id="KW-0812">Transmembrane</keyword>
<dbReference type="Gene3D" id="3.40.50.1820">
    <property type="entry name" value="alpha/beta hydrolase"/>
    <property type="match status" value="2"/>
</dbReference>
<evidence type="ECO:0000313" key="3">
    <source>
        <dbReference type="Proteomes" id="UP000632454"/>
    </source>
</evidence>
<dbReference type="PANTHER" id="PTHR34853">
    <property type="match status" value="1"/>
</dbReference>
<dbReference type="RefSeq" id="WP_188490047.1">
    <property type="nucleotide sequence ID" value="NZ_BMCS01000001.1"/>
</dbReference>
<dbReference type="EMBL" id="BMCS01000001">
    <property type="protein sequence ID" value="GGF28701.1"/>
    <property type="molecule type" value="Genomic_DNA"/>
</dbReference>
<reference evidence="3" key="1">
    <citation type="journal article" date="2019" name="Int. J. Syst. Evol. Microbiol.">
        <title>The Global Catalogue of Microorganisms (GCM) 10K type strain sequencing project: providing services to taxonomists for standard genome sequencing and annotation.</title>
        <authorList>
            <consortium name="The Broad Institute Genomics Platform"/>
            <consortium name="The Broad Institute Genome Sequencing Center for Infectious Disease"/>
            <person name="Wu L."/>
            <person name="Ma J."/>
        </authorList>
    </citation>
    <scope>NUCLEOTIDE SEQUENCE [LARGE SCALE GENOMIC DNA]</scope>
    <source>
        <strain evidence="3">CCM 7855</strain>
    </source>
</reference>
<dbReference type="PIRSF" id="PIRSF029171">
    <property type="entry name" value="Esterase_LipA"/>
    <property type="match status" value="1"/>
</dbReference>
<keyword evidence="3" id="KW-1185">Reference proteome</keyword>
<name>A0ABQ1UYM3_9NOCA</name>
<dbReference type="InterPro" id="IPR029058">
    <property type="entry name" value="AB_hydrolase_fold"/>
</dbReference>
<comment type="caution">
    <text evidence="2">The sequence shown here is derived from an EMBL/GenBank/DDBJ whole genome shotgun (WGS) entry which is preliminary data.</text>
</comment>
<dbReference type="Pfam" id="PF03583">
    <property type="entry name" value="LIP"/>
    <property type="match status" value="1"/>
</dbReference>
<evidence type="ECO:0000313" key="2">
    <source>
        <dbReference type="EMBL" id="GGF28701.1"/>
    </source>
</evidence>
<dbReference type="SUPFAM" id="SSF53474">
    <property type="entry name" value="alpha/beta-Hydrolases"/>
    <property type="match status" value="1"/>
</dbReference>